<dbReference type="OMA" id="FTHEASP"/>
<gene>
    <name evidence="2" type="ORF">GLOTRDRAFT_135876</name>
</gene>
<proteinExistence type="predicted"/>
<dbReference type="OrthoDB" id="3246206at2759"/>
<name>S7RVM4_GLOTA</name>
<dbReference type="Proteomes" id="UP000030669">
    <property type="component" value="Unassembled WGS sequence"/>
</dbReference>
<protein>
    <submittedName>
        <fullName evidence="2">Uncharacterized protein</fullName>
    </submittedName>
</protein>
<feature type="compositionally biased region" description="Basic and acidic residues" evidence="1">
    <location>
        <begin position="76"/>
        <end position="91"/>
    </location>
</feature>
<dbReference type="EMBL" id="KB469297">
    <property type="protein sequence ID" value="EPQ58855.1"/>
    <property type="molecule type" value="Genomic_DNA"/>
</dbReference>
<dbReference type="AlphaFoldDB" id="S7RVM4"/>
<dbReference type="HOGENOM" id="CLU_806852_0_0_1"/>
<dbReference type="GeneID" id="19303410"/>
<evidence type="ECO:0000313" key="3">
    <source>
        <dbReference type="Proteomes" id="UP000030669"/>
    </source>
</evidence>
<sequence>MPGPAVYAVVAVVGTVAAVVAFKEFVYEPHIAPKVEAWAESYLARRRARRRQRQGPALAQPYSADEGEAGPSHPRRSFELGKGSDADDRTSIELEKLVAKEVDEWRNGVERSQSELRQRHNRNASALDESNISIPFAPMSPTHVIFDTTTTSSSSRTSVGRTPSGTLTISDIDEGSVRGSEYQERVATPPTAVAPTIVYPRLPTPSSSRSSTPAVRSAMSRSAISVFESACSGSPSGSPSSSRSPSPPRQIVLSGSRPESPFSDLAAVAQARSAMTSPFSLPSDADDVLSLHSGLSSAAVSVHEDDVQSLDGSEDSSWASIGSPRHQ</sequence>
<feature type="compositionally biased region" description="Low complexity" evidence="1">
    <location>
        <begin position="148"/>
        <end position="166"/>
    </location>
</feature>
<feature type="region of interest" description="Disordered" evidence="1">
    <location>
        <begin position="49"/>
        <end position="91"/>
    </location>
</feature>
<evidence type="ECO:0000313" key="2">
    <source>
        <dbReference type="EMBL" id="EPQ58855.1"/>
    </source>
</evidence>
<dbReference type="RefSeq" id="XP_007861996.1">
    <property type="nucleotide sequence ID" value="XM_007863805.1"/>
</dbReference>
<dbReference type="eggNOG" id="ENOG502SV9A">
    <property type="taxonomic scope" value="Eukaryota"/>
</dbReference>
<feature type="compositionally biased region" description="Low complexity" evidence="1">
    <location>
        <begin position="232"/>
        <end position="244"/>
    </location>
</feature>
<dbReference type="KEGG" id="gtr:GLOTRDRAFT_135876"/>
<keyword evidence="3" id="KW-1185">Reference proteome</keyword>
<organism evidence="2 3">
    <name type="scientific">Gloeophyllum trabeum (strain ATCC 11539 / FP-39264 / Madison 617)</name>
    <name type="common">Brown rot fungus</name>
    <dbReference type="NCBI Taxonomy" id="670483"/>
    <lineage>
        <taxon>Eukaryota</taxon>
        <taxon>Fungi</taxon>
        <taxon>Dikarya</taxon>
        <taxon>Basidiomycota</taxon>
        <taxon>Agaricomycotina</taxon>
        <taxon>Agaricomycetes</taxon>
        <taxon>Gloeophyllales</taxon>
        <taxon>Gloeophyllaceae</taxon>
        <taxon>Gloeophyllum</taxon>
    </lineage>
</organism>
<evidence type="ECO:0000256" key="1">
    <source>
        <dbReference type="SAM" id="MobiDB-lite"/>
    </source>
</evidence>
<feature type="region of interest" description="Disordered" evidence="1">
    <location>
        <begin position="148"/>
        <end position="261"/>
    </location>
</feature>
<dbReference type="STRING" id="670483.S7RVM4"/>
<feature type="region of interest" description="Disordered" evidence="1">
    <location>
        <begin position="305"/>
        <end position="327"/>
    </location>
</feature>
<accession>S7RVM4</accession>
<reference evidence="2 3" key="1">
    <citation type="journal article" date="2012" name="Science">
        <title>The Paleozoic origin of enzymatic lignin decomposition reconstructed from 31 fungal genomes.</title>
        <authorList>
            <person name="Floudas D."/>
            <person name="Binder M."/>
            <person name="Riley R."/>
            <person name="Barry K."/>
            <person name="Blanchette R.A."/>
            <person name="Henrissat B."/>
            <person name="Martinez A.T."/>
            <person name="Otillar R."/>
            <person name="Spatafora J.W."/>
            <person name="Yadav J.S."/>
            <person name="Aerts A."/>
            <person name="Benoit I."/>
            <person name="Boyd A."/>
            <person name="Carlson A."/>
            <person name="Copeland A."/>
            <person name="Coutinho P.M."/>
            <person name="de Vries R.P."/>
            <person name="Ferreira P."/>
            <person name="Findley K."/>
            <person name="Foster B."/>
            <person name="Gaskell J."/>
            <person name="Glotzer D."/>
            <person name="Gorecki P."/>
            <person name="Heitman J."/>
            <person name="Hesse C."/>
            <person name="Hori C."/>
            <person name="Igarashi K."/>
            <person name="Jurgens J.A."/>
            <person name="Kallen N."/>
            <person name="Kersten P."/>
            <person name="Kohler A."/>
            <person name="Kuees U."/>
            <person name="Kumar T.K.A."/>
            <person name="Kuo A."/>
            <person name="LaButti K."/>
            <person name="Larrondo L.F."/>
            <person name="Lindquist E."/>
            <person name="Ling A."/>
            <person name="Lombard V."/>
            <person name="Lucas S."/>
            <person name="Lundell T."/>
            <person name="Martin R."/>
            <person name="McLaughlin D.J."/>
            <person name="Morgenstern I."/>
            <person name="Morin E."/>
            <person name="Murat C."/>
            <person name="Nagy L.G."/>
            <person name="Nolan M."/>
            <person name="Ohm R.A."/>
            <person name="Patyshakuliyeva A."/>
            <person name="Rokas A."/>
            <person name="Ruiz-Duenas F.J."/>
            <person name="Sabat G."/>
            <person name="Salamov A."/>
            <person name="Samejima M."/>
            <person name="Schmutz J."/>
            <person name="Slot J.C."/>
            <person name="St John F."/>
            <person name="Stenlid J."/>
            <person name="Sun H."/>
            <person name="Sun S."/>
            <person name="Syed K."/>
            <person name="Tsang A."/>
            <person name="Wiebenga A."/>
            <person name="Young D."/>
            <person name="Pisabarro A."/>
            <person name="Eastwood D.C."/>
            <person name="Martin F."/>
            <person name="Cullen D."/>
            <person name="Grigoriev I.V."/>
            <person name="Hibbett D.S."/>
        </authorList>
    </citation>
    <scope>NUCLEOTIDE SEQUENCE [LARGE SCALE GENOMIC DNA]</scope>
    <source>
        <strain evidence="2 3">ATCC 11539</strain>
    </source>
</reference>
<feature type="compositionally biased region" description="Low complexity" evidence="1">
    <location>
        <begin position="204"/>
        <end position="218"/>
    </location>
</feature>